<reference evidence="2" key="1">
    <citation type="journal article" date="2022" name="Mol. Ecol. Resour.">
        <title>The genomes of chicory, endive, great burdock and yacon provide insights into Asteraceae palaeo-polyploidization history and plant inulin production.</title>
        <authorList>
            <person name="Fan W."/>
            <person name="Wang S."/>
            <person name="Wang H."/>
            <person name="Wang A."/>
            <person name="Jiang F."/>
            <person name="Liu H."/>
            <person name="Zhao H."/>
            <person name="Xu D."/>
            <person name="Zhang Y."/>
        </authorList>
    </citation>
    <scope>NUCLEOTIDE SEQUENCE [LARGE SCALE GENOMIC DNA]</scope>
    <source>
        <strain evidence="2">cv. Yunnan</strain>
    </source>
</reference>
<gene>
    <name evidence="1" type="ORF">L1987_69268</name>
</gene>
<reference evidence="1 2" key="2">
    <citation type="journal article" date="2022" name="Mol. Ecol. Resour.">
        <title>The genomes of chicory, endive, great burdock and yacon provide insights into Asteraceae paleo-polyploidization history and plant inulin production.</title>
        <authorList>
            <person name="Fan W."/>
            <person name="Wang S."/>
            <person name="Wang H."/>
            <person name="Wang A."/>
            <person name="Jiang F."/>
            <person name="Liu H."/>
            <person name="Zhao H."/>
            <person name="Xu D."/>
            <person name="Zhang Y."/>
        </authorList>
    </citation>
    <scope>NUCLEOTIDE SEQUENCE [LARGE SCALE GENOMIC DNA]</scope>
    <source>
        <strain evidence="2">cv. Yunnan</strain>
        <tissue evidence="1">Leaves</tissue>
    </source>
</reference>
<dbReference type="Proteomes" id="UP001056120">
    <property type="component" value="Linkage Group LG23"/>
</dbReference>
<evidence type="ECO:0000313" key="2">
    <source>
        <dbReference type="Proteomes" id="UP001056120"/>
    </source>
</evidence>
<accession>A0ACB9B711</accession>
<sequence length="120" mass="13673">MLPAHFLSAQDHTHAYLTSTQNILLAYLISTHDLPHAYLVGDRVLLFNSQLRLFPGKLRSRWSGPLTVIQVFPYRRIEKEGEDGAKFKWDKSSGRKFQVLIAPSVLNLHSVGVDLIMIFL</sequence>
<evidence type="ECO:0000313" key="1">
    <source>
        <dbReference type="EMBL" id="KAI3717566.1"/>
    </source>
</evidence>
<protein>
    <submittedName>
        <fullName evidence="1">Uncharacterized protein</fullName>
    </submittedName>
</protein>
<organism evidence="1 2">
    <name type="scientific">Smallanthus sonchifolius</name>
    <dbReference type="NCBI Taxonomy" id="185202"/>
    <lineage>
        <taxon>Eukaryota</taxon>
        <taxon>Viridiplantae</taxon>
        <taxon>Streptophyta</taxon>
        <taxon>Embryophyta</taxon>
        <taxon>Tracheophyta</taxon>
        <taxon>Spermatophyta</taxon>
        <taxon>Magnoliopsida</taxon>
        <taxon>eudicotyledons</taxon>
        <taxon>Gunneridae</taxon>
        <taxon>Pentapetalae</taxon>
        <taxon>asterids</taxon>
        <taxon>campanulids</taxon>
        <taxon>Asterales</taxon>
        <taxon>Asteraceae</taxon>
        <taxon>Asteroideae</taxon>
        <taxon>Heliantheae alliance</taxon>
        <taxon>Millerieae</taxon>
        <taxon>Smallanthus</taxon>
    </lineage>
</organism>
<comment type="caution">
    <text evidence="1">The sequence shown here is derived from an EMBL/GenBank/DDBJ whole genome shotgun (WGS) entry which is preliminary data.</text>
</comment>
<keyword evidence="2" id="KW-1185">Reference proteome</keyword>
<proteinExistence type="predicted"/>
<name>A0ACB9B711_9ASTR</name>
<dbReference type="EMBL" id="CM042040">
    <property type="protein sequence ID" value="KAI3717566.1"/>
    <property type="molecule type" value="Genomic_DNA"/>
</dbReference>